<feature type="transmembrane region" description="Helical" evidence="1">
    <location>
        <begin position="47"/>
        <end position="66"/>
    </location>
</feature>
<organism evidence="2 3">
    <name type="scientific">Salininema proteolyticum</name>
    <dbReference type="NCBI Taxonomy" id="1607685"/>
    <lineage>
        <taxon>Bacteria</taxon>
        <taxon>Bacillati</taxon>
        <taxon>Actinomycetota</taxon>
        <taxon>Actinomycetes</taxon>
        <taxon>Glycomycetales</taxon>
        <taxon>Glycomycetaceae</taxon>
        <taxon>Salininema</taxon>
    </lineage>
</organism>
<feature type="transmembrane region" description="Helical" evidence="1">
    <location>
        <begin position="78"/>
        <end position="96"/>
    </location>
</feature>
<keyword evidence="1" id="KW-1133">Transmembrane helix</keyword>
<keyword evidence="3" id="KW-1185">Reference proteome</keyword>
<keyword evidence="1" id="KW-0812">Transmembrane</keyword>
<dbReference type="Proteomes" id="UP001595823">
    <property type="component" value="Unassembled WGS sequence"/>
</dbReference>
<feature type="transmembrane region" description="Helical" evidence="1">
    <location>
        <begin position="12"/>
        <end position="32"/>
    </location>
</feature>
<protein>
    <submittedName>
        <fullName evidence="2">Uncharacterized protein</fullName>
    </submittedName>
</protein>
<comment type="caution">
    <text evidence="2">The sequence shown here is derived from an EMBL/GenBank/DDBJ whole genome shotgun (WGS) entry which is preliminary data.</text>
</comment>
<evidence type="ECO:0000313" key="2">
    <source>
        <dbReference type="EMBL" id="MFC4335992.1"/>
    </source>
</evidence>
<name>A0ABV8TZG7_9ACTN</name>
<reference evidence="3" key="1">
    <citation type="journal article" date="2019" name="Int. J. Syst. Evol. Microbiol.">
        <title>The Global Catalogue of Microorganisms (GCM) 10K type strain sequencing project: providing services to taxonomists for standard genome sequencing and annotation.</title>
        <authorList>
            <consortium name="The Broad Institute Genomics Platform"/>
            <consortium name="The Broad Institute Genome Sequencing Center for Infectious Disease"/>
            <person name="Wu L."/>
            <person name="Ma J."/>
        </authorList>
    </citation>
    <scope>NUCLEOTIDE SEQUENCE [LARGE SCALE GENOMIC DNA]</scope>
    <source>
        <strain evidence="3">IBRC-M 10908</strain>
    </source>
</reference>
<evidence type="ECO:0000313" key="3">
    <source>
        <dbReference type="Proteomes" id="UP001595823"/>
    </source>
</evidence>
<dbReference type="RefSeq" id="WP_380621392.1">
    <property type="nucleotide sequence ID" value="NZ_JBHSDK010000015.1"/>
</dbReference>
<proteinExistence type="predicted"/>
<keyword evidence="1" id="KW-0472">Membrane</keyword>
<gene>
    <name evidence="2" type="ORF">ACFPET_12330</name>
</gene>
<sequence>MPLVKPLLRKYLLMVPLAACGVYVLSFGLYEFDQVTPSDFAAQTAKIVPVLFILTQVTLGLPAYCLEVRYRLPDWADFVSWTGGIAGGFATLIFTYPHGGQGVVVLWCMILINAHRASRAGAERATAPGFNDIRSWEEYLERLCETLKLIQAGKLSPEHTVEPDSTTVSDKFTFRNEMGERLALRAPRLPTAGGFSRMDEDEEIGAWPDFEFTLAHGGSLGKGPLYLMFLAHLLVSVEQGGHRFASSTGGLRQEGTTHQLVDADGRIWILTPYESWTAKAY</sequence>
<accession>A0ABV8TZG7</accession>
<evidence type="ECO:0000256" key="1">
    <source>
        <dbReference type="SAM" id="Phobius"/>
    </source>
</evidence>
<dbReference type="EMBL" id="JBHSDK010000015">
    <property type="protein sequence ID" value="MFC4335992.1"/>
    <property type="molecule type" value="Genomic_DNA"/>
</dbReference>